<keyword evidence="3" id="KW-0540">Nuclease</keyword>
<comment type="caution">
    <text evidence="3">The sequence shown here is derived from an EMBL/GenBank/DDBJ whole genome shotgun (WGS) entry which is preliminary data.</text>
</comment>
<organism evidence="3 4">
    <name type="scientific">Jilunia laotingensis</name>
    <dbReference type="NCBI Taxonomy" id="2763675"/>
    <lineage>
        <taxon>Bacteria</taxon>
        <taxon>Pseudomonadati</taxon>
        <taxon>Bacteroidota</taxon>
        <taxon>Bacteroidia</taxon>
        <taxon>Bacteroidales</taxon>
        <taxon>Bacteroidaceae</taxon>
        <taxon>Jilunia</taxon>
    </lineage>
</organism>
<name>A0A926IQK8_9BACT</name>
<keyword evidence="3" id="KW-0378">Hydrolase</keyword>
<evidence type="ECO:0000256" key="1">
    <source>
        <dbReference type="SAM" id="SignalP"/>
    </source>
</evidence>
<keyword evidence="4" id="KW-1185">Reference proteome</keyword>
<dbReference type="InterPro" id="IPR005135">
    <property type="entry name" value="Endo/exonuclease/phosphatase"/>
</dbReference>
<proteinExistence type="predicted"/>
<protein>
    <submittedName>
        <fullName evidence="3">Endonuclease/exonuclease/phosphatase family protein</fullName>
    </submittedName>
</protein>
<dbReference type="PANTHER" id="PTHR14859">
    <property type="entry name" value="CALCOFLUOR WHITE HYPERSENSITIVE PROTEIN PRECURSOR"/>
    <property type="match status" value="1"/>
</dbReference>
<evidence type="ECO:0000313" key="4">
    <source>
        <dbReference type="Proteomes" id="UP000651085"/>
    </source>
</evidence>
<dbReference type="GO" id="GO:0016020">
    <property type="term" value="C:membrane"/>
    <property type="evidence" value="ECO:0007669"/>
    <property type="project" value="GOC"/>
</dbReference>
<dbReference type="GO" id="GO:0006506">
    <property type="term" value="P:GPI anchor biosynthetic process"/>
    <property type="evidence" value="ECO:0007669"/>
    <property type="project" value="TreeGrafter"/>
</dbReference>
<keyword evidence="1" id="KW-0732">Signal</keyword>
<dbReference type="GO" id="GO:0004519">
    <property type="term" value="F:endonuclease activity"/>
    <property type="evidence" value="ECO:0007669"/>
    <property type="project" value="UniProtKB-KW"/>
</dbReference>
<dbReference type="RefSeq" id="WP_262433970.1">
    <property type="nucleotide sequence ID" value="NZ_JACRTF010000001.1"/>
</dbReference>
<dbReference type="InterPro" id="IPR036691">
    <property type="entry name" value="Endo/exonu/phosph_ase_sf"/>
</dbReference>
<keyword evidence="3" id="KW-0255">Endonuclease</keyword>
<reference evidence="3" key="1">
    <citation type="submission" date="2020-08" db="EMBL/GenBank/DDBJ databases">
        <title>Genome public.</title>
        <authorList>
            <person name="Liu C."/>
            <person name="Sun Q."/>
        </authorList>
    </citation>
    <scope>NUCLEOTIDE SEQUENCE</scope>
    <source>
        <strain evidence="3">N12</strain>
    </source>
</reference>
<dbReference type="PANTHER" id="PTHR14859:SF15">
    <property type="entry name" value="ENDONUCLEASE_EXONUCLEASE_PHOSPHATASE DOMAIN-CONTAINING PROTEIN"/>
    <property type="match status" value="1"/>
</dbReference>
<dbReference type="Pfam" id="PF03372">
    <property type="entry name" value="Exo_endo_phos"/>
    <property type="match status" value="1"/>
</dbReference>
<dbReference type="AlphaFoldDB" id="A0A926IQK8"/>
<accession>A0A926IQK8</accession>
<evidence type="ECO:0000313" key="3">
    <source>
        <dbReference type="EMBL" id="MBC8592798.1"/>
    </source>
</evidence>
<dbReference type="EMBL" id="JACRTF010000001">
    <property type="protein sequence ID" value="MBC8592798.1"/>
    <property type="molecule type" value="Genomic_DNA"/>
</dbReference>
<dbReference type="Proteomes" id="UP000651085">
    <property type="component" value="Unassembled WGS sequence"/>
</dbReference>
<sequence>MKKYIIVLFLALTANWVCAQKQDTLRIRVMTYNLRFGELASLEQIAEHIKAFQPDFVALQEVDSKTFRERTPQQNGKDFITELGYRTQMYPLYGKSISYKGGYYGIGILSRHPYFKSEKMMLPRPQEKEQRVMFQGTFEVNGKDTITFACTHLDYFSEDTRFLQIKKITETLQRSPYPVILGGDFNTRPDSKTIREGISDWKLLTNDDLTFPSNKPSIKIDYLFGYPKDVWRVIRTQSIQSLLSDHLPIITEVELIRETK</sequence>
<feature type="chain" id="PRO_5039146184" evidence="1">
    <location>
        <begin position="20"/>
        <end position="260"/>
    </location>
</feature>
<feature type="domain" description="Endonuclease/exonuclease/phosphatase" evidence="2">
    <location>
        <begin position="30"/>
        <end position="246"/>
    </location>
</feature>
<dbReference type="InterPro" id="IPR051916">
    <property type="entry name" value="GPI-anchor_lipid_remodeler"/>
</dbReference>
<evidence type="ECO:0000259" key="2">
    <source>
        <dbReference type="Pfam" id="PF03372"/>
    </source>
</evidence>
<dbReference type="SUPFAM" id="SSF56219">
    <property type="entry name" value="DNase I-like"/>
    <property type="match status" value="1"/>
</dbReference>
<feature type="signal peptide" evidence="1">
    <location>
        <begin position="1"/>
        <end position="19"/>
    </location>
</feature>
<dbReference type="Gene3D" id="3.60.10.10">
    <property type="entry name" value="Endonuclease/exonuclease/phosphatase"/>
    <property type="match status" value="1"/>
</dbReference>
<gene>
    <name evidence="3" type="ORF">H8744_05935</name>
</gene>